<dbReference type="Proteomes" id="UP000067711">
    <property type="component" value="Chromosome 1"/>
</dbReference>
<organism evidence="1 2">
    <name type="scientific">Burkholderia mayonis</name>
    <dbReference type="NCBI Taxonomy" id="1385591"/>
    <lineage>
        <taxon>Bacteria</taxon>
        <taxon>Pseudomonadati</taxon>
        <taxon>Pseudomonadota</taxon>
        <taxon>Betaproteobacteria</taxon>
        <taxon>Burkholderiales</taxon>
        <taxon>Burkholderiaceae</taxon>
        <taxon>Burkholderia</taxon>
        <taxon>pseudomallei group</taxon>
    </lineage>
</organism>
<proteinExistence type="predicted"/>
<evidence type="ECO:0000313" key="2">
    <source>
        <dbReference type="Proteomes" id="UP000067711"/>
    </source>
</evidence>
<sequence>MGRGAITVRFWVVTASTAAQAVEGGEMVAVALVVLTLHQGGTVLTVMVVQAVMEMLCMAATLERAALAV</sequence>
<gene>
    <name evidence="1" type="ORF">WS71_22340</name>
</gene>
<protein>
    <submittedName>
        <fullName evidence="1">Uncharacterized protein</fullName>
    </submittedName>
</protein>
<reference evidence="1 2" key="1">
    <citation type="submission" date="2015-12" db="EMBL/GenBank/DDBJ databases">
        <title>Diversity of Burkholderia near neighbor genomes.</title>
        <authorList>
            <person name="Sahl J."/>
            <person name="Wagner D."/>
            <person name="Keim P."/>
        </authorList>
    </citation>
    <scope>NUCLEOTIDE SEQUENCE [LARGE SCALE GENOMIC DNA]</scope>
    <source>
        <strain evidence="1 2">BDU8</strain>
    </source>
</reference>
<accession>A0A1B4G251</accession>
<evidence type="ECO:0000313" key="1">
    <source>
        <dbReference type="EMBL" id="AOJ09994.1"/>
    </source>
</evidence>
<name>A0A1B4G251_9BURK</name>
<dbReference type="AlphaFoldDB" id="A0A1B4G251"/>
<dbReference type="EMBL" id="CP013389">
    <property type="protein sequence ID" value="AOJ09994.1"/>
    <property type="molecule type" value="Genomic_DNA"/>
</dbReference>